<dbReference type="InterPro" id="IPR036390">
    <property type="entry name" value="WH_DNA-bd_sf"/>
</dbReference>
<dbReference type="InterPro" id="IPR058163">
    <property type="entry name" value="LysR-type_TF_proteobact-type"/>
</dbReference>
<feature type="domain" description="HTH lysR-type" evidence="6">
    <location>
        <begin position="1"/>
        <end position="58"/>
    </location>
</feature>
<protein>
    <submittedName>
        <fullName evidence="7">LysR substrate-binding domain-containing protein</fullName>
    </submittedName>
</protein>
<dbReference type="PANTHER" id="PTHR30537:SF5">
    <property type="entry name" value="HTH-TYPE TRANSCRIPTIONAL ACTIVATOR TTDR-RELATED"/>
    <property type="match status" value="1"/>
</dbReference>
<dbReference type="InterPro" id="IPR036388">
    <property type="entry name" value="WH-like_DNA-bd_sf"/>
</dbReference>
<dbReference type="InterPro" id="IPR000847">
    <property type="entry name" value="LysR_HTH_N"/>
</dbReference>
<evidence type="ECO:0000256" key="5">
    <source>
        <dbReference type="SAM" id="MobiDB-lite"/>
    </source>
</evidence>
<evidence type="ECO:0000256" key="2">
    <source>
        <dbReference type="ARBA" id="ARBA00023015"/>
    </source>
</evidence>
<dbReference type="Proteomes" id="UP001385892">
    <property type="component" value="Unassembled WGS sequence"/>
</dbReference>
<dbReference type="PANTHER" id="PTHR30537">
    <property type="entry name" value="HTH-TYPE TRANSCRIPTIONAL REGULATOR"/>
    <property type="match status" value="1"/>
</dbReference>
<feature type="compositionally biased region" description="Basic residues" evidence="5">
    <location>
        <begin position="316"/>
        <end position="332"/>
    </location>
</feature>
<keyword evidence="3" id="KW-0238">DNA-binding</keyword>
<comment type="similarity">
    <text evidence="1">Belongs to the LysR transcriptional regulatory family.</text>
</comment>
<dbReference type="SUPFAM" id="SSF46785">
    <property type="entry name" value="Winged helix' DNA-binding domain"/>
    <property type="match status" value="1"/>
</dbReference>
<evidence type="ECO:0000313" key="7">
    <source>
        <dbReference type="EMBL" id="MEJ8849897.1"/>
    </source>
</evidence>
<dbReference type="InterPro" id="IPR005119">
    <property type="entry name" value="LysR_subst-bd"/>
</dbReference>
<evidence type="ECO:0000313" key="8">
    <source>
        <dbReference type="Proteomes" id="UP001385892"/>
    </source>
</evidence>
<keyword evidence="4" id="KW-0804">Transcription</keyword>
<dbReference type="RefSeq" id="WP_340345195.1">
    <property type="nucleotide sequence ID" value="NZ_JBBKZT010000012.1"/>
</dbReference>
<evidence type="ECO:0000256" key="1">
    <source>
        <dbReference type="ARBA" id="ARBA00009437"/>
    </source>
</evidence>
<evidence type="ECO:0000256" key="3">
    <source>
        <dbReference type="ARBA" id="ARBA00023125"/>
    </source>
</evidence>
<keyword evidence="8" id="KW-1185">Reference proteome</keyword>
<proteinExistence type="inferred from homology"/>
<evidence type="ECO:0000256" key="4">
    <source>
        <dbReference type="ARBA" id="ARBA00023163"/>
    </source>
</evidence>
<dbReference type="Pfam" id="PF00126">
    <property type="entry name" value="HTH_1"/>
    <property type="match status" value="1"/>
</dbReference>
<dbReference type="SUPFAM" id="SSF53850">
    <property type="entry name" value="Periplasmic binding protein-like II"/>
    <property type="match status" value="1"/>
</dbReference>
<accession>A0ABU8WQQ9</accession>
<name>A0ABU8WQQ9_9BURK</name>
<dbReference type="PROSITE" id="PS50931">
    <property type="entry name" value="HTH_LYSR"/>
    <property type="match status" value="1"/>
</dbReference>
<gene>
    <name evidence="7" type="ORF">WKW82_24840</name>
</gene>
<dbReference type="EMBL" id="JBBKZT010000012">
    <property type="protein sequence ID" value="MEJ8849897.1"/>
    <property type="molecule type" value="Genomic_DNA"/>
</dbReference>
<dbReference type="Gene3D" id="3.40.190.290">
    <property type="match status" value="1"/>
</dbReference>
<dbReference type="Pfam" id="PF03466">
    <property type="entry name" value="LysR_substrate"/>
    <property type="match status" value="1"/>
</dbReference>
<sequence>MDRDDLELMQGIRTQGSLAGAALALGVVPSVVTKRLGALEARLGQRMFERTTRRLSLTAEGEALCLRADGLLEGFAALETELSERQNALSGSLRLVATFGFGRLWVGPAVAAFQAKHPGLRIDLHLTEQLPDLGAEGYDGAVWLWSVQSRHASDWVARRIARNQRVLAAAPRYLDRRGSPADMQALAEHECLVTRENANALQRPVDLWTLKHSRDGSTERVRVRGTLASNSGEMVRDWCLEGRGIMLRSLWDIAPQLASGELVQVLPQYAMPDADIHWIAPWRPKTPRRVRLLIDFLAEAFRAEPWRVEPAAGVKAARRGAKPARRPRAPPG</sequence>
<keyword evidence="2" id="KW-0805">Transcription regulation</keyword>
<feature type="region of interest" description="Disordered" evidence="5">
    <location>
        <begin position="312"/>
        <end position="332"/>
    </location>
</feature>
<reference evidence="7 8" key="1">
    <citation type="submission" date="2024-03" db="EMBL/GenBank/DDBJ databases">
        <title>Novel species of the genus Variovorax.</title>
        <authorList>
            <person name="Liu Q."/>
            <person name="Xin Y.-H."/>
        </authorList>
    </citation>
    <scope>NUCLEOTIDE SEQUENCE [LARGE SCALE GENOMIC DNA]</scope>
    <source>
        <strain evidence="7 8">KACC 18900</strain>
    </source>
</reference>
<dbReference type="Gene3D" id="1.10.10.10">
    <property type="entry name" value="Winged helix-like DNA-binding domain superfamily/Winged helix DNA-binding domain"/>
    <property type="match status" value="1"/>
</dbReference>
<evidence type="ECO:0000259" key="6">
    <source>
        <dbReference type="PROSITE" id="PS50931"/>
    </source>
</evidence>
<comment type="caution">
    <text evidence="7">The sequence shown here is derived from an EMBL/GenBank/DDBJ whole genome shotgun (WGS) entry which is preliminary data.</text>
</comment>
<organism evidence="7 8">
    <name type="scientific">Variovorax rhizosphaerae</name>
    <dbReference type="NCBI Taxonomy" id="1836200"/>
    <lineage>
        <taxon>Bacteria</taxon>
        <taxon>Pseudomonadati</taxon>
        <taxon>Pseudomonadota</taxon>
        <taxon>Betaproteobacteria</taxon>
        <taxon>Burkholderiales</taxon>
        <taxon>Comamonadaceae</taxon>
        <taxon>Variovorax</taxon>
    </lineage>
</organism>